<dbReference type="InterPro" id="IPR036709">
    <property type="entry name" value="Autotransporte_beta_dom_sf"/>
</dbReference>
<comment type="caution">
    <text evidence="4">The sequence shown here is derived from an EMBL/GenBank/DDBJ whole genome shotgun (WGS) entry which is preliminary data.</text>
</comment>
<dbReference type="Gene3D" id="2.160.20.20">
    <property type="match status" value="1"/>
</dbReference>
<dbReference type="Proteomes" id="UP001058124">
    <property type="component" value="Unassembled WGS sequence"/>
</dbReference>
<dbReference type="GO" id="GO:0019867">
    <property type="term" value="C:outer membrane"/>
    <property type="evidence" value="ECO:0007669"/>
    <property type="project" value="InterPro"/>
</dbReference>
<gene>
    <name evidence="4" type="ORF">SOASR030_13790</name>
</gene>
<dbReference type="Pfam" id="PF18883">
    <property type="entry name" value="AC_1"/>
    <property type="match status" value="1"/>
</dbReference>
<dbReference type="Pfam" id="PF03797">
    <property type="entry name" value="Autotransporter"/>
    <property type="match status" value="1"/>
</dbReference>
<evidence type="ECO:0000256" key="1">
    <source>
        <dbReference type="SAM" id="MobiDB-lite"/>
    </source>
</evidence>
<feature type="chain" id="PRO_5043349493" description="Autotransporter domain-containing protein" evidence="2">
    <location>
        <begin position="20"/>
        <end position="977"/>
    </location>
</feature>
<feature type="domain" description="Autotransporter" evidence="3">
    <location>
        <begin position="689"/>
        <end position="977"/>
    </location>
</feature>
<name>A0AAV5N0K9_9GAMM</name>
<dbReference type="PROSITE" id="PS51208">
    <property type="entry name" value="AUTOTRANSPORTER"/>
    <property type="match status" value="1"/>
</dbReference>
<keyword evidence="5" id="KW-1185">Reference proteome</keyword>
<feature type="region of interest" description="Disordered" evidence="1">
    <location>
        <begin position="628"/>
        <end position="654"/>
    </location>
</feature>
<reference evidence="4" key="1">
    <citation type="submission" date="2022-06" db="EMBL/GenBank/DDBJ databases">
        <title>Draft genome sequences of Leminorella grimontii str. JCM5902.</title>
        <authorList>
            <person name="Wakabayashi Y."/>
            <person name="Kojima K."/>
        </authorList>
    </citation>
    <scope>NUCLEOTIDE SEQUENCE</scope>
    <source>
        <strain evidence="4">JCM 5902</strain>
    </source>
</reference>
<sequence length="977" mass="102519">MTLMTTFVLSVLYSSQSFAIDRGTVYVGETVGDGYSVTTTGSPVPTFAGHHFGIYVNSNNPASVTTVGNNFTVKTSGDEADGIRTNPSNNTAAGTIRVGDNLSITTGGLSSDAVNMNGGTILYIGNNATLVTEFAGTIPFLKEGAHGLRTNLTSQIHVGDGLSVETMGLRSYGIYTSGTDSQVTIGNGSTIKTHGNNANAAHVSGTRATLDVKDGFAWETSGDTAYGINFSAMNGSVTLGSNGTIDTAGSGAYGVSITSSAGVIALGNSNTITTGGDTAHGIYARSRDASVTFGDATAVVTGGDGAHGIFVTGTQSSSLTYSTDIVIGNGSSVKTTGAASYGVHVFAPESSVTMGENAVVETEGDGSHALYAHGAANATNNAIVVDKNATIKTLGEGAHAAYVDWASSAIEFKDGANVTAQGVDSYALYASEGQITSTVPGKFTVLGNMLSENGGVINLSMTDGSSFTGTTALGVTPGTLDLNIDGAQSVWNMTGDSVISSLTLGGATLSYESPAAGGTFTPKTLTVMGDYTSNNGVLVLNTVLGADDSLTDKLIVTGDVAAGTTKVSIVNVGGTGDQTIEGIEIVEVGGQSIGNFVKQSRIVAGAYDYDVVKGASNENWYLTSKIPLVEPEPEPDPDPEPEGPTPGGENQYRPEFGSYLANNYAANTMFLTRLHDRLGETQYTDVLTGEQKVTSMWMRNVGGHTRFRDSSSQLKTKSNRYVLQLGGDLAQWSTDGLDRWHLGAMAGYGNNRSKTVSSVTSHYSRGQVTGYSAGLYGTWYANEADKTGAYLDSWVLYNWFDNKVMGEDRATEKYKSRGVTASVEGGYSFKVGEQGVNSYWIQPKAQVVWMDVRAKDHYEQRDAAGGRTKVSDDTNGNLLTRLGVRTYMKGHSAQDEGKDREFQPFVEANWIHNTQNHSVKMAGVKDEMRGAKNIGEVKVGVEGQWNKRLNLWGNVAQQVGDAGYSDTSAMLGVKYAF</sequence>
<evidence type="ECO:0000259" key="3">
    <source>
        <dbReference type="PROSITE" id="PS51208"/>
    </source>
</evidence>
<dbReference type="CDD" id="cd01344">
    <property type="entry name" value="PL2_Passenger_AT"/>
    <property type="match status" value="1"/>
</dbReference>
<dbReference type="InterPro" id="IPR011050">
    <property type="entry name" value="Pectin_lyase_fold/virulence"/>
</dbReference>
<organism evidence="4 5">
    <name type="scientific">Leminorella grimontii</name>
    <dbReference type="NCBI Taxonomy" id="82981"/>
    <lineage>
        <taxon>Bacteria</taxon>
        <taxon>Pseudomonadati</taxon>
        <taxon>Pseudomonadota</taxon>
        <taxon>Gammaproteobacteria</taxon>
        <taxon>Enterobacterales</taxon>
        <taxon>Budviciaceae</taxon>
        <taxon>Leminorella</taxon>
    </lineage>
</organism>
<dbReference type="NCBIfam" id="TIGR01414">
    <property type="entry name" value="autotrans_barl"/>
    <property type="match status" value="1"/>
</dbReference>
<dbReference type="SUPFAM" id="SSF103515">
    <property type="entry name" value="Autotransporter"/>
    <property type="match status" value="1"/>
</dbReference>
<evidence type="ECO:0000256" key="2">
    <source>
        <dbReference type="SAM" id="SignalP"/>
    </source>
</evidence>
<accession>A0AAV5N0K9</accession>
<dbReference type="SMART" id="SM00869">
    <property type="entry name" value="Autotransporter"/>
    <property type="match status" value="1"/>
</dbReference>
<evidence type="ECO:0000313" key="4">
    <source>
        <dbReference type="EMBL" id="GKX55267.1"/>
    </source>
</evidence>
<dbReference type="EMBL" id="BRLH01000002">
    <property type="protein sequence ID" value="GKX55267.1"/>
    <property type="molecule type" value="Genomic_DNA"/>
</dbReference>
<feature type="signal peptide" evidence="2">
    <location>
        <begin position="1"/>
        <end position="19"/>
    </location>
</feature>
<dbReference type="InterPro" id="IPR012332">
    <property type="entry name" value="Autotransporter_pectin_lyase_C"/>
</dbReference>
<dbReference type="PANTHER" id="PTHR12338">
    <property type="entry name" value="AUTOTRANSPORTER"/>
    <property type="match status" value="1"/>
</dbReference>
<feature type="compositionally biased region" description="Acidic residues" evidence="1">
    <location>
        <begin position="631"/>
        <end position="641"/>
    </location>
</feature>
<dbReference type="InterPro" id="IPR005546">
    <property type="entry name" value="Autotransporte_beta"/>
</dbReference>
<protein>
    <recommendedName>
        <fullName evidence="3">Autotransporter domain-containing protein</fullName>
    </recommendedName>
</protein>
<dbReference type="Gene3D" id="2.40.128.130">
    <property type="entry name" value="Autotransporter beta-domain"/>
    <property type="match status" value="1"/>
</dbReference>
<dbReference type="SUPFAM" id="SSF51126">
    <property type="entry name" value="Pectin lyase-like"/>
    <property type="match status" value="1"/>
</dbReference>
<dbReference type="InterPro" id="IPR006315">
    <property type="entry name" value="OM_autotransptr_brl_dom"/>
</dbReference>
<evidence type="ECO:0000313" key="5">
    <source>
        <dbReference type="Proteomes" id="UP001058124"/>
    </source>
</evidence>
<dbReference type="PANTHER" id="PTHR12338:SF5">
    <property type="entry name" value="ANTIGEN 43-RELATED"/>
    <property type="match status" value="1"/>
</dbReference>
<proteinExistence type="predicted"/>
<dbReference type="AlphaFoldDB" id="A0AAV5N0K9"/>
<dbReference type="InterPro" id="IPR050909">
    <property type="entry name" value="Bact_Autotransporter_VF"/>
</dbReference>
<keyword evidence="2" id="KW-0732">Signal</keyword>
<dbReference type="InterPro" id="IPR043990">
    <property type="entry name" value="AC_1"/>
</dbReference>